<evidence type="ECO:0000259" key="9">
    <source>
        <dbReference type="Pfam" id="PF20519"/>
    </source>
</evidence>
<gene>
    <name evidence="10" type="ORF">TrRE_jg5233</name>
</gene>
<feature type="region of interest" description="Disordered" evidence="6">
    <location>
        <begin position="705"/>
        <end position="726"/>
    </location>
</feature>
<dbReference type="AlphaFoldDB" id="A0A9W6ZRH1"/>
<evidence type="ECO:0000256" key="6">
    <source>
        <dbReference type="SAM" id="MobiDB-lite"/>
    </source>
</evidence>
<evidence type="ECO:0000256" key="4">
    <source>
        <dbReference type="ARBA" id="ARBA00022989"/>
    </source>
</evidence>
<feature type="region of interest" description="Disordered" evidence="6">
    <location>
        <begin position="921"/>
        <end position="941"/>
    </location>
</feature>
<proteinExistence type="inferred from homology"/>
<dbReference type="PANTHER" id="PTHR10877">
    <property type="entry name" value="POLYCYSTIN FAMILY MEMBER"/>
    <property type="match status" value="1"/>
</dbReference>
<feature type="region of interest" description="Disordered" evidence="6">
    <location>
        <begin position="964"/>
        <end position="986"/>
    </location>
</feature>
<dbReference type="InterPro" id="IPR013122">
    <property type="entry name" value="PKD1_2_channel"/>
</dbReference>
<dbReference type="EMBL" id="BRXZ01000831">
    <property type="protein sequence ID" value="GMH55239.1"/>
    <property type="molecule type" value="Genomic_DNA"/>
</dbReference>
<name>A0A9W6ZRH1_9STRA</name>
<evidence type="ECO:0000256" key="1">
    <source>
        <dbReference type="ARBA" id="ARBA00004141"/>
    </source>
</evidence>
<reference evidence="10" key="1">
    <citation type="submission" date="2022-07" db="EMBL/GenBank/DDBJ databases">
        <title>Genome analysis of Parmales, a sister group of diatoms, reveals the evolutionary specialization of diatoms from phago-mixotrophs to photoautotrophs.</title>
        <authorList>
            <person name="Ban H."/>
            <person name="Sato S."/>
            <person name="Yoshikawa S."/>
            <person name="Kazumasa Y."/>
            <person name="Nakamura Y."/>
            <person name="Ichinomiya M."/>
            <person name="Saitoh K."/>
            <person name="Sato N."/>
            <person name="Blanc-Mathieu R."/>
            <person name="Endo H."/>
            <person name="Kuwata A."/>
            <person name="Ogata H."/>
        </authorList>
    </citation>
    <scope>NUCLEOTIDE SEQUENCE</scope>
</reference>
<evidence type="ECO:0000256" key="7">
    <source>
        <dbReference type="SAM" id="Phobius"/>
    </source>
</evidence>
<organism evidence="10 11">
    <name type="scientific">Triparma retinervis</name>
    <dbReference type="NCBI Taxonomy" id="2557542"/>
    <lineage>
        <taxon>Eukaryota</taxon>
        <taxon>Sar</taxon>
        <taxon>Stramenopiles</taxon>
        <taxon>Ochrophyta</taxon>
        <taxon>Bolidophyceae</taxon>
        <taxon>Parmales</taxon>
        <taxon>Triparmaceae</taxon>
        <taxon>Triparma</taxon>
    </lineage>
</organism>
<feature type="compositionally biased region" description="Gly residues" evidence="6">
    <location>
        <begin position="928"/>
        <end position="938"/>
    </location>
</feature>
<feature type="non-terminal residue" evidence="10">
    <location>
        <position position="986"/>
    </location>
</feature>
<dbReference type="GO" id="GO:0016020">
    <property type="term" value="C:membrane"/>
    <property type="evidence" value="ECO:0007669"/>
    <property type="project" value="UniProtKB-SubCell"/>
</dbReference>
<feature type="domain" description="Polycystin" evidence="9">
    <location>
        <begin position="137"/>
        <end position="393"/>
    </location>
</feature>
<keyword evidence="4 7" id="KW-1133">Transmembrane helix</keyword>
<evidence type="ECO:0000259" key="8">
    <source>
        <dbReference type="Pfam" id="PF08016"/>
    </source>
</evidence>
<keyword evidence="3 7" id="KW-0812">Transmembrane</keyword>
<feature type="compositionally biased region" description="Basic and acidic residues" evidence="6">
    <location>
        <begin position="705"/>
        <end position="716"/>
    </location>
</feature>
<feature type="transmembrane region" description="Helical" evidence="7">
    <location>
        <begin position="511"/>
        <end position="528"/>
    </location>
</feature>
<comment type="subcellular location">
    <subcellularLocation>
        <location evidence="1">Membrane</location>
        <topology evidence="1">Multi-pass membrane protein</topology>
    </subcellularLocation>
</comment>
<evidence type="ECO:0000313" key="10">
    <source>
        <dbReference type="EMBL" id="GMH55239.1"/>
    </source>
</evidence>
<comment type="caution">
    <text evidence="10">The sequence shown here is derived from an EMBL/GenBank/DDBJ whole genome shotgun (WGS) entry which is preliminary data.</text>
</comment>
<evidence type="ECO:0000256" key="5">
    <source>
        <dbReference type="ARBA" id="ARBA00023136"/>
    </source>
</evidence>
<dbReference type="Pfam" id="PF08016">
    <property type="entry name" value="PKD_channel"/>
    <property type="match status" value="1"/>
</dbReference>
<feature type="transmembrane region" description="Helical" evidence="7">
    <location>
        <begin position="422"/>
        <end position="445"/>
    </location>
</feature>
<dbReference type="InterPro" id="IPR051223">
    <property type="entry name" value="Polycystin"/>
</dbReference>
<dbReference type="Proteomes" id="UP001165082">
    <property type="component" value="Unassembled WGS sequence"/>
</dbReference>
<dbReference type="Pfam" id="PF20519">
    <property type="entry name" value="Polycystin_dom"/>
    <property type="match status" value="1"/>
</dbReference>
<evidence type="ECO:0000313" key="11">
    <source>
        <dbReference type="Proteomes" id="UP001165082"/>
    </source>
</evidence>
<evidence type="ECO:0000256" key="2">
    <source>
        <dbReference type="ARBA" id="ARBA00007200"/>
    </source>
</evidence>
<protein>
    <submittedName>
        <fullName evidence="10">Uncharacterized protein</fullName>
    </submittedName>
</protein>
<feature type="domain" description="Polycystin cation channel PKD1/PKD2" evidence="8">
    <location>
        <begin position="511"/>
        <end position="675"/>
    </location>
</feature>
<dbReference type="PANTHER" id="PTHR10877:SF183">
    <property type="entry name" value="AT14535P-RELATED"/>
    <property type="match status" value="1"/>
</dbReference>
<evidence type="ECO:0000256" key="3">
    <source>
        <dbReference type="ARBA" id="ARBA00022692"/>
    </source>
</evidence>
<sequence length="986" mass="110964">MADFPPERPGVLNRMMSMRPHRRTTLPPTGGGHSAGGMFSAILQPLHRIKDSVVQRAEEAAAKNKKDKAAADKKLLVLFVYIIFLLSYSVTAMYGRQDSALNPYTIYDMQTMLVRQLTGADVTSNSLDSQFMGNRTLYDVTTVKDFYEWLRTTFHHGVYSADSFDGDPRFIGGGRDGFVMGQMMVLGAIRIGQFRSKKHDCMAQAPKHLFSKLYSSYEQEKLDAMEEAEENEGVTDDEQSSTFADFTSGYYCYYGVDEDEESQETFANSTFLCDGKFNWEDPPDECDGNFLGGYKYEPQHNEKSTAVILNKVGYTLNPVGFYMNLPNRNGTEASQIYATLYQSKFIDLQTRIIYVDASFWNFNVERLITVRFKFDLPLSGGVVPTAHVKVADLYTCNIATLADVSLCGRSHIIRMGFEIACLIVITLTALIVMLQIILTVFKILVWHYGLQKCYKNDEADMWWDRKSMHSIAEGELDRSSSMRKSAQAKATLKRGFFSMISKVFRAKPRSWWMWNSFLLLQLAVYYAYLGSRYVAMVLVPTDVDPASDDYIDFETPATWANYSDRINALFIFLSWVRLFEFISFFSGHGLFLFILMFLVFMGGSALSNQIAFGYYVANYATFQQSFISTFGALRGKLPYEDISHMVSSGLFGAVFGLVYAAILIYILMHLVLAILFALGQYMKKMFQYRLELAIEESRIIEDCEEEKEKEMEKEKDNGDDDQNSESTHPIAVENFVGLAELSENEIETLDVRRRERRAFRRAQRHSLDKTISDWISAEGINTCASVASSEHSLGDFAEIDLEGKVKRKHGFFNPPSIMTVTPIFTHCCKTQLDNRGERESDLILAEEIVTISESDDVHLLGIGSWKSAESTLSYTRLMSTENDPVMGMLLGQKKEDGDSDSSEKKSIGFGGVMTAALGDLMKSTTRGGDSGGEGGKGGSQMASVMGKVESLMRLGGMFGVRKRAVSNHRKRSVDDGMGHDPHHPEI</sequence>
<dbReference type="OrthoDB" id="444119at2759"/>
<feature type="transmembrane region" description="Helical" evidence="7">
    <location>
        <begin position="75"/>
        <end position="95"/>
    </location>
</feature>
<comment type="similarity">
    <text evidence="2">Belongs to the polycystin family.</text>
</comment>
<feature type="transmembrane region" description="Helical" evidence="7">
    <location>
        <begin position="653"/>
        <end position="679"/>
    </location>
</feature>
<keyword evidence="11" id="KW-1185">Reference proteome</keyword>
<feature type="transmembrane region" description="Helical" evidence="7">
    <location>
        <begin position="581"/>
        <end position="600"/>
    </location>
</feature>
<feature type="transmembrane region" description="Helical" evidence="7">
    <location>
        <begin position="612"/>
        <end position="633"/>
    </location>
</feature>
<feature type="compositionally biased region" description="Basic and acidic residues" evidence="6">
    <location>
        <begin position="972"/>
        <end position="986"/>
    </location>
</feature>
<accession>A0A9W6ZRH1</accession>
<dbReference type="InterPro" id="IPR046791">
    <property type="entry name" value="Polycystin_dom"/>
</dbReference>
<keyword evidence="5 7" id="KW-0472">Membrane</keyword>